<feature type="region of interest" description="Disordered" evidence="1">
    <location>
        <begin position="1"/>
        <end position="103"/>
    </location>
</feature>
<evidence type="ECO:0000313" key="2">
    <source>
        <dbReference type="EMBL" id="KAF6500896.1"/>
    </source>
</evidence>
<evidence type="ECO:0000313" key="3">
    <source>
        <dbReference type="Proteomes" id="UP000550707"/>
    </source>
</evidence>
<dbReference type="EMBL" id="JACASF010000001">
    <property type="protein sequence ID" value="KAF6500896.1"/>
    <property type="molecule type" value="Genomic_DNA"/>
</dbReference>
<comment type="caution">
    <text evidence="2">The sequence shown here is derived from an EMBL/GenBank/DDBJ whole genome shotgun (WGS) entry which is preliminary data.</text>
</comment>
<dbReference type="AlphaFoldDB" id="A0A7J8JVL4"/>
<feature type="compositionally biased region" description="Basic and acidic residues" evidence="1">
    <location>
        <begin position="21"/>
        <end position="37"/>
    </location>
</feature>
<name>A0A7J8JVL4_MOLMO</name>
<dbReference type="Proteomes" id="UP000550707">
    <property type="component" value="Unassembled WGS sequence"/>
</dbReference>
<dbReference type="InParanoid" id="A0A7J8JVL4"/>
<organism evidence="2 3">
    <name type="scientific">Molossus molossus</name>
    <name type="common">Pallas' mastiff bat</name>
    <name type="synonym">Vespertilio molossus</name>
    <dbReference type="NCBI Taxonomy" id="27622"/>
    <lineage>
        <taxon>Eukaryota</taxon>
        <taxon>Metazoa</taxon>
        <taxon>Chordata</taxon>
        <taxon>Craniata</taxon>
        <taxon>Vertebrata</taxon>
        <taxon>Euteleostomi</taxon>
        <taxon>Mammalia</taxon>
        <taxon>Eutheria</taxon>
        <taxon>Laurasiatheria</taxon>
        <taxon>Chiroptera</taxon>
        <taxon>Yangochiroptera</taxon>
        <taxon>Molossidae</taxon>
        <taxon>Molossus</taxon>
    </lineage>
</organism>
<evidence type="ECO:0000256" key="1">
    <source>
        <dbReference type="SAM" id="MobiDB-lite"/>
    </source>
</evidence>
<proteinExistence type="predicted"/>
<accession>A0A7J8JVL4</accession>
<keyword evidence="3" id="KW-1185">Reference proteome</keyword>
<sequence length="146" mass="15924">METTCSLSPPVLGLDQGPPNRLRDCRNRSHSPTESRLRTLSPATTLLPTTKPTEGLHQPDGARDHDAKPLSTSHQILRPGSCRHGPPPLTPPLSSSKQPERHLRPFVIITESGMSDGLGNWHQAKCSTIVSLLSLVSHPEWPASRL</sequence>
<reference evidence="2 3" key="1">
    <citation type="journal article" date="2020" name="Nature">
        <title>Six reference-quality genomes reveal evolution of bat adaptations.</title>
        <authorList>
            <person name="Jebb D."/>
            <person name="Huang Z."/>
            <person name="Pippel M."/>
            <person name="Hughes G.M."/>
            <person name="Lavrichenko K."/>
            <person name="Devanna P."/>
            <person name="Winkler S."/>
            <person name="Jermiin L.S."/>
            <person name="Skirmuntt E.C."/>
            <person name="Katzourakis A."/>
            <person name="Burkitt-Gray L."/>
            <person name="Ray D.A."/>
            <person name="Sullivan K.A.M."/>
            <person name="Roscito J.G."/>
            <person name="Kirilenko B.M."/>
            <person name="Davalos L.M."/>
            <person name="Corthals A.P."/>
            <person name="Power M.L."/>
            <person name="Jones G."/>
            <person name="Ransome R.D."/>
            <person name="Dechmann D.K.N."/>
            <person name="Locatelli A.G."/>
            <person name="Puechmaille S.J."/>
            <person name="Fedrigo O."/>
            <person name="Jarvis E.D."/>
            <person name="Hiller M."/>
            <person name="Vernes S.C."/>
            <person name="Myers E.W."/>
            <person name="Teeling E.C."/>
        </authorList>
    </citation>
    <scope>NUCLEOTIDE SEQUENCE [LARGE SCALE GENOMIC DNA]</scope>
    <source>
        <strain evidence="2">MMolMol1</strain>
        <tissue evidence="2">Muscle</tissue>
    </source>
</reference>
<feature type="compositionally biased region" description="Low complexity" evidence="1">
    <location>
        <begin position="39"/>
        <end position="53"/>
    </location>
</feature>
<protein>
    <submittedName>
        <fullName evidence="2">Uncharacterized protein</fullName>
    </submittedName>
</protein>
<gene>
    <name evidence="2" type="ORF">HJG59_007923</name>
</gene>